<dbReference type="EMBL" id="BMAT01013853">
    <property type="protein sequence ID" value="GFS21374.1"/>
    <property type="molecule type" value="Genomic_DNA"/>
</dbReference>
<protein>
    <submittedName>
        <fullName evidence="1">Uncharacterized protein</fullName>
    </submittedName>
</protein>
<gene>
    <name evidence="1" type="ORF">ElyMa_006922600</name>
</gene>
<comment type="caution">
    <text evidence="1">The sequence shown here is derived from an EMBL/GenBank/DDBJ whole genome shotgun (WGS) entry which is preliminary data.</text>
</comment>
<proteinExistence type="predicted"/>
<accession>A0AAV4JEW6</accession>
<evidence type="ECO:0000313" key="1">
    <source>
        <dbReference type="EMBL" id="GFS21374.1"/>
    </source>
</evidence>
<evidence type="ECO:0000313" key="2">
    <source>
        <dbReference type="Proteomes" id="UP000762676"/>
    </source>
</evidence>
<dbReference type="AlphaFoldDB" id="A0AAV4JEW6"/>
<dbReference type="Proteomes" id="UP000762676">
    <property type="component" value="Unassembled WGS sequence"/>
</dbReference>
<keyword evidence="2" id="KW-1185">Reference proteome</keyword>
<sequence length="305" mass="34423">MNANYTIHSLTVLTPVVPKMMWKPVASTLVGKLQASNPCPDAEVAEVLGLSPVTADADFKFYRKPRYCGISFRAEEGGSLCLREDSSKNTFGSETLLHAVEGLGESEKSIFRMGHGTTWNYIEKCTESKDLLLYFDKVRYRDTSTIDTEKIQMNMTILHASSRKRRFDMTEKHCGHSYQLHRSEVSVYNKLTRDDLAINKHADLRLSGYDHSSKSYEEPEIYRVIVTDFDGDSSNFTQLLDATLGWIFATTTESPQTTTFSEPATTHLNSGVQSFTVKGDDWCRWHLLFLAGLGLYLTRAGKTHC</sequence>
<organism evidence="1 2">
    <name type="scientific">Elysia marginata</name>
    <dbReference type="NCBI Taxonomy" id="1093978"/>
    <lineage>
        <taxon>Eukaryota</taxon>
        <taxon>Metazoa</taxon>
        <taxon>Spiralia</taxon>
        <taxon>Lophotrochozoa</taxon>
        <taxon>Mollusca</taxon>
        <taxon>Gastropoda</taxon>
        <taxon>Heterobranchia</taxon>
        <taxon>Euthyneura</taxon>
        <taxon>Panpulmonata</taxon>
        <taxon>Sacoglossa</taxon>
        <taxon>Placobranchoidea</taxon>
        <taxon>Plakobranchidae</taxon>
        <taxon>Elysia</taxon>
    </lineage>
</organism>
<reference evidence="1 2" key="1">
    <citation type="journal article" date="2021" name="Elife">
        <title>Chloroplast acquisition without the gene transfer in kleptoplastic sea slugs, Plakobranchus ocellatus.</title>
        <authorList>
            <person name="Maeda T."/>
            <person name="Takahashi S."/>
            <person name="Yoshida T."/>
            <person name="Shimamura S."/>
            <person name="Takaki Y."/>
            <person name="Nagai Y."/>
            <person name="Toyoda A."/>
            <person name="Suzuki Y."/>
            <person name="Arimoto A."/>
            <person name="Ishii H."/>
            <person name="Satoh N."/>
            <person name="Nishiyama T."/>
            <person name="Hasebe M."/>
            <person name="Maruyama T."/>
            <person name="Minagawa J."/>
            <person name="Obokata J."/>
            <person name="Shigenobu S."/>
        </authorList>
    </citation>
    <scope>NUCLEOTIDE SEQUENCE [LARGE SCALE GENOMIC DNA]</scope>
</reference>
<name>A0AAV4JEW6_9GAST</name>